<protein>
    <submittedName>
        <fullName evidence="1">Uncharacterized protein</fullName>
    </submittedName>
</protein>
<name>A0A8J3NLZ9_9ACTN</name>
<accession>A0A8J3NLZ9</accession>
<reference evidence="1 2" key="1">
    <citation type="submission" date="2021-01" db="EMBL/GenBank/DDBJ databases">
        <title>Whole genome shotgun sequence of Catellatospora bangladeshensis NBRC 107357.</title>
        <authorList>
            <person name="Komaki H."/>
            <person name="Tamura T."/>
        </authorList>
    </citation>
    <scope>NUCLEOTIDE SEQUENCE [LARGE SCALE GENOMIC DNA]</scope>
    <source>
        <strain evidence="1 2">NBRC 107357</strain>
    </source>
</reference>
<dbReference type="EMBL" id="BONF01000027">
    <property type="protein sequence ID" value="GIF83120.1"/>
    <property type="molecule type" value="Genomic_DNA"/>
</dbReference>
<proteinExistence type="predicted"/>
<comment type="caution">
    <text evidence="1">The sequence shown here is derived from an EMBL/GenBank/DDBJ whole genome shotgun (WGS) entry which is preliminary data.</text>
</comment>
<keyword evidence="2" id="KW-1185">Reference proteome</keyword>
<dbReference type="SUPFAM" id="SSF46785">
    <property type="entry name" value="Winged helix' DNA-binding domain"/>
    <property type="match status" value="1"/>
</dbReference>
<sequence length="100" mass="10911">MKPRHAKVLTVCSVPRLQIYKVLLAEPGRAWTIRELAGSLPDVSVEAVTSTLHLMMGERLMNQVRPARGLTLQLNNEGRAAIQQIVQGWSAAPTAGKSQP</sequence>
<gene>
    <name evidence="1" type="ORF">Cba03nite_44690</name>
</gene>
<dbReference type="InterPro" id="IPR036390">
    <property type="entry name" value="WH_DNA-bd_sf"/>
</dbReference>
<evidence type="ECO:0000313" key="2">
    <source>
        <dbReference type="Proteomes" id="UP000601223"/>
    </source>
</evidence>
<dbReference type="Proteomes" id="UP000601223">
    <property type="component" value="Unassembled WGS sequence"/>
</dbReference>
<evidence type="ECO:0000313" key="1">
    <source>
        <dbReference type="EMBL" id="GIF83120.1"/>
    </source>
</evidence>
<organism evidence="1 2">
    <name type="scientific">Catellatospora bangladeshensis</name>
    <dbReference type="NCBI Taxonomy" id="310355"/>
    <lineage>
        <taxon>Bacteria</taxon>
        <taxon>Bacillati</taxon>
        <taxon>Actinomycetota</taxon>
        <taxon>Actinomycetes</taxon>
        <taxon>Micromonosporales</taxon>
        <taxon>Micromonosporaceae</taxon>
        <taxon>Catellatospora</taxon>
    </lineage>
</organism>
<dbReference type="AlphaFoldDB" id="A0A8J3NLZ9"/>